<proteinExistence type="predicted"/>
<evidence type="ECO:0000313" key="3">
    <source>
        <dbReference type="Proteomes" id="UP001314170"/>
    </source>
</evidence>
<comment type="caution">
    <text evidence="2">The sequence shown here is derived from an EMBL/GenBank/DDBJ whole genome shotgun (WGS) entry which is preliminary data.</text>
</comment>
<dbReference type="AlphaFoldDB" id="A0AAV1RWD3"/>
<dbReference type="EMBL" id="CAWUPB010001158">
    <property type="protein sequence ID" value="CAK7339778.1"/>
    <property type="molecule type" value="Genomic_DNA"/>
</dbReference>
<evidence type="ECO:0000313" key="2">
    <source>
        <dbReference type="EMBL" id="CAK7339778.1"/>
    </source>
</evidence>
<dbReference type="SUPFAM" id="SSF56112">
    <property type="entry name" value="Protein kinase-like (PK-like)"/>
    <property type="match status" value="1"/>
</dbReference>
<reference evidence="2 3" key="1">
    <citation type="submission" date="2024-01" db="EMBL/GenBank/DDBJ databases">
        <authorList>
            <person name="Waweru B."/>
        </authorList>
    </citation>
    <scope>NUCLEOTIDE SEQUENCE [LARGE SCALE GENOMIC DNA]</scope>
</reference>
<evidence type="ECO:0000256" key="1">
    <source>
        <dbReference type="SAM" id="Phobius"/>
    </source>
</evidence>
<name>A0AAV1RWD3_9ROSI</name>
<protein>
    <recommendedName>
        <fullName evidence="4">Protein kinase domain-containing protein</fullName>
    </recommendedName>
</protein>
<feature type="transmembrane region" description="Helical" evidence="1">
    <location>
        <begin position="43"/>
        <end position="65"/>
    </location>
</feature>
<sequence length="185" mass="20717">MYLLERCMKPLDHYPPSLTIDVSAKSKATSSSNTIPRFLPHHIVVGSSVGAVVLLITTMYSVLLVHAPRKQKTPRPRYGYETVMKFLSNCLNFSDDKHIRNLSFLEQHRDSLPVQKLVSSLSNAHGEAAHRFTSFEIKDATNDLEKKIGSGGFGVVYGKTKVGREIAAKVLTSNSYQEKPEFFNF</sequence>
<accession>A0AAV1RWD3</accession>
<dbReference type="PANTHER" id="PTHR45631:SF68">
    <property type="entry name" value="REPEAT FAMILY PROTEIN, PUTATIVE, EXPRESSED-RELATED"/>
    <property type="match status" value="1"/>
</dbReference>
<keyword evidence="1" id="KW-0812">Transmembrane</keyword>
<gene>
    <name evidence="2" type="ORF">DCAF_LOCUS14854</name>
</gene>
<keyword evidence="1" id="KW-1133">Transmembrane helix</keyword>
<keyword evidence="3" id="KW-1185">Reference proteome</keyword>
<dbReference type="Proteomes" id="UP001314170">
    <property type="component" value="Unassembled WGS sequence"/>
</dbReference>
<dbReference type="Gene3D" id="3.30.200.20">
    <property type="entry name" value="Phosphorylase Kinase, domain 1"/>
    <property type="match status" value="1"/>
</dbReference>
<keyword evidence="1" id="KW-0472">Membrane</keyword>
<organism evidence="2 3">
    <name type="scientific">Dovyalis caffra</name>
    <dbReference type="NCBI Taxonomy" id="77055"/>
    <lineage>
        <taxon>Eukaryota</taxon>
        <taxon>Viridiplantae</taxon>
        <taxon>Streptophyta</taxon>
        <taxon>Embryophyta</taxon>
        <taxon>Tracheophyta</taxon>
        <taxon>Spermatophyta</taxon>
        <taxon>Magnoliopsida</taxon>
        <taxon>eudicotyledons</taxon>
        <taxon>Gunneridae</taxon>
        <taxon>Pentapetalae</taxon>
        <taxon>rosids</taxon>
        <taxon>fabids</taxon>
        <taxon>Malpighiales</taxon>
        <taxon>Salicaceae</taxon>
        <taxon>Flacourtieae</taxon>
        <taxon>Dovyalis</taxon>
    </lineage>
</organism>
<dbReference type="InterPro" id="IPR011009">
    <property type="entry name" value="Kinase-like_dom_sf"/>
</dbReference>
<dbReference type="PANTHER" id="PTHR45631">
    <property type="entry name" value="OS07G0107800 PROTEIN-RELATED"/>
    <property type="match status" value="1"/>
</dbReference>
<evidence type="ECO:0008006" key="4">
    <source>
        <dbReference type="Google" id="ProtNLM"/>
    </source>
</evidence>